<protein>
    <submittedName>
        <fullName evidence="1">DUF4160 domain-containing protein</fullName>
    </submittedName>
</protein>
<evidence type="ECO:0000313" key="2">
    <source>
        <dbReference type="Proteomes" id="UP001374952"/>
    </source>
</evidence>
<comment type="caution">
    <text evidence="1">The sequence shown here is derived from an EMBL/GenBank/DDBJ whole genome shotgun (WGS) entry which is preliminary data.</text>
</comment>
<evidence type="ECO:0000313" key="1">
    <source>
        <dbReference type="EMBL" id="MEL0604020.1"/>
    </source>
</evidence>
<organism evidence="1 2">
    <name type="scientific">Pseudoalteromonas undina</name>
    <dbReference type="NCBI Taxonomy" id="43660"/>
    <lineage>
        <taxon>Bacteria</taxon>
        <taxon>Pseudomonadati</taxon>
        <taxon>Pseudomonadota</taxon>
        <taxon>Gammaproteobacteria</taxon>
        <taxon>Alteromonadales</taxon>
        <taxon>Pseudoalteromonadaceae</taxon>
        <taxon>Pseudoalteromonas</taxon>
    </lineage>
</organism>
<keyword evidence="2" id="KW-1185">Reference proteome</keyword>
<reference evidence="1" key="1">
    <citation type="submission" date="2024-02" db="EMBL/GenBank/DDBJ databases">
        <title>Bacteria isolated from the canopy kelp, Nereocystis luetkeana.</title>
        <authorList>
            <person name="Pfister C.A."/>
            <person name="Younker I.T."/>
            <person name="Light S.H."/>
        </authorList>
    </citation>
    <scope>NUCLEOTIDE SEQUENCE</scope>
    <source>
        <strain evidence="1">TN.2.01</strain>
    </source>
</reference>
<name>A0ACC6R2V4_9GAMM</name>
<accession>A0ACC6R2V4</accession>
<dbReference type="EMBL" id="JBAKAX010000005">
    <property type="protein sequence ID" value="MEL0604020.1"/>
    <property type="molecule type" value="Genomic_DNA"/>
</dbReference>
<dbReference type="Proteomes" id="UP001374952">
    <property type="component" value="Unassembled WGS sequence"/>
</dbReference>
<gene>
    <name evidence="1" type="ORF">V6250_07560</name>
</gene>
<sequence>MKIKIYQEKGHHLPHIHIDYGRQQHAASYAIETGERIEGNLPRKYDNDVSNWLEQNRDKVLEIWQSLQAGMPHEPLLAGLAGDV</sequence>
<proteinExistence type="predicted"/>